<feature type="binding site" evidence="8">
    <location>
        <begin position="132"/>
        <end position="133"/>
    </location>
    <ligand>
        <name>dUMP</name>
        <dbReference type="ChEBI" id="CHEBI:246422"/>
        <note>ligand shared between dimeric partners</note>
    </ligand>
</feature>
<gene>
    <name evidence="8" type="primary">thyA</name>
    <name evidence="11" type="ordered locus">Dtpsy_1116</name>
</gene>
<feature type="active site" evidence="9">
    <location>
        <position position="152"/>
    </location>
</feature>
<evidence type="ECO:0000259" key="10">
    <source>
        <dbReference type="Pfam" id="PF00303"/>
    </source>
</evidence>
<dbReference type="AlphaFoldDB" id="A0A9J9UAM6"/>
<comment type="subunit">
    <text evidence="1 8">Homodimer.</text>
</comment>
<dbReference type="InterPro" id="IPR036926">
    <property type="entry name" value="Thymidate_synth/dCMP_Mease_sf"/>
</dbReference>
<evidence type="ECO:0000256" key="2">
    <source>
        <dbReference type="ARBA" id="ARBA00011947"/>
    </source>
</evidence>
<dbReference type="GO" id="GO:0004799">
    <property type="term" value="F:thymidylate synthase activity"/>
    <property type="evidence" value="ECO:0007669"/>
    <property type="project" value="UniProtKB-UniRule"/>
</dbReference>
<comment type="pathway">
    <text evidence="8">Pyrimidine metabolism; dTTP biosynthesis.</text>
</comment>
<name>A0A9J9UAM6_ACIET</name>
<dbReference type="NCBIfam" id="TIGR03284">
    <property type="entry name" value="thym_sym"/>
    <property type="match status" value="2"/>
</dbReference>
<feature type="binding site" description="in other chain" evidence="8">
    <location>
        <position position="27"/>
    </location>
    <ligand>
        <name>dUMP</name>
        <dbReference type="ChEBI" id="CHEBI:246422"/>
        <note>ligand shared between dimeric partners</note>
    </ligand>
</feature>
<dbReference type="FunFam" id="3.30.572.10:FF:000001">
    <property type="entry name" value="Thymidylate synthase"/>
    <property type="match status" value="1"/>
</dbReference>
<keyword evidence="4 8" id="KW-0489">Methyltransferase</keyword>
<dbReference type="GO" id="GO:0032259">
    <property type="term" value="P:methylation"/>
    <property type="evidence" value="ECO:0007669"/>
    <property type="project" value="UniProtKB-KW"/>
</dbReference>
<comment type="similarity">
    <text evidence="8">Belongs to the thymidylate synthase family. Bacterial-type ThyA subfamily.</text>
</comment>
<dbReference type="InterPro" id="IPR000398">
    <property type="entry name" value="Thymidylate_synthase"/>
</dbReference>
<evidence type="ECO:0000256" key="3">
    <source>
        <dbReference type="ARBA" id="ARBA00022490"/>
    </source>
</evidence>
<evidence type="ECO:0000256" key="1">
    <source>
        <dbReference type="ARBA" id="ARBA00011738"/>
    </source>
</evidence>
<reference evidence="11 12" key="1">
    <citation type="journal article" date="2010" name="J. Bacteriol.">
        <title>Completed genome sequence of the anaerobic iron-oxidizing bacterium Acidovorax ebreus strain TPSY.</title>
        <authorList>
            <person name="Byrne-Bailey K.G."/>
            <person name="Weber K.A."/>
            <person name="Chair A.H."/>
            <person name="Bose S."/>
            <person name="Knox T."/>
            <person name="Spanbauer T.L."/>
            <person name="Chertkov O."/>
            <person name="Coates J.D."/>
        </authorList>
    </citation>
    <scope>NUCLEOTIDE SEQUENCE [LARGE SCALE GENOMIC DNA]</scope>
    <source>
        <strain evidence="11 12">TPSY</strain>
    </source>
</reference>
<dbReference type="Proteomes" id="UP000000450">
    <property type="component" value="Chromosome"/>
</dbReference>
<feature type="binding site" evidence="8">
    <location>
        <position position="57"/>
    </location>
    <ligand>
        <name>(6R)-5,10-methylene-5,6,7,8-tetrahydrofolate</name>
        <dbReference type="ChEBI" id="CHEBI:15636"/>
    </ligand>
</feature>
<dbReference type="CDD" id="cd00351">
    <property type="entry name" value="TS_Pyrimidine_HMase"/>
    <property type="match status" value="1"/>
</dbReference>
<dbReference type="InterPro" id="IPR020940">
    <property type="entry name" value="Thymidylate_synthase_AS"/>
</dbReference>
<feature type="domain" description="Thymidylate synthase/dCMP hydroxymethylase" evidence="10">
    <location>
        <begin position="8"/>
        <end position="277"/>
    </location>
</feature>
<keyword evidence="5 8" id="KW-0808">Transferase</keyword>
<keyword evidence="3 8" id="KW-0963">Cytoplasm</keyword>
<accession>A0A9J9UAM6</accession>
<evidence type="ECO:0000313" key="12">
    <source>
        <dbReference type="Proteomes" id="UP000000450"/>
    </source>
</evidence>
<keyword evidence="6 8" id="KW-0545">Nucleotide biosynthesis</keyword>
<feature type="binding site" description="in other chain" evidence="8">
    <location>
        <begin position="179"/>
        <end position="182"/>
    </location>
    <ligand>
        <name>dUMP</name>
        <dbReference type="ChEBI" id="CHEBI:246422"/>
        <note>ligand shared between dimeric partners</note>
    </ligand>
</feature>
<feature type="active site" description="Nucleophile" evidence="8">
    <location>
        <position position="152"/>
    </location>
</feature>
<dbReference type="Gene3D" id="3.30.572.10">
    <property type="entry name" value="Thymidylate synthase/dCMP hydroxymethylase domain"/>
    <property type="match status" value="1"/>
</dbReference>
<evidence type="ECO:0000256" key="8">
    <source>
        <dbReference type="HAMAP-Rule" id="MF_00008"/>
    </source>
</evidence>
<keyword evidence="12" id="KW-1185">Reference proteome</keyword>
<organism evidence="11 12">
    <name type="scientific">Acidovorax ebreus (strain TPSY)</name>
    <name type="common">Diaphorobacter sp. (strain TPSY)</name>
    <dbReference type="NCBI Taxonomy" id="535289"/>
    <lineage>
        <taxon>Bacteria</taxon>
        <taxon>Pseudomonadati</taxon>
        <taxon>Pseudomonadota</taxon>
        <taxon>Betaproteobacteria</taxon>
        <taxon>Burkholderiales</taxon>
        <taxon>Comamonadaceae</taxon>
        <taxon>Diaphorobacter</taxon>
    </lineage>
</organism>
<dbReference type="PRINTS" id="PR00108">
    <property type="entry name" value="THYMDSNTHASE"/>
</dbReference>
<dbReference type="EC" id="2.1.1.45" evidence="2 8"/>
<dbReference type="GO" id="GO:0006235">
    <property type="term" value="P:dTTP biosynthetic process"/>
    <property type="evidence" value="ECO:0007669"/>
    <property type="project" value="UniProtKB-UniRule"/>
</dbReference>
<dbReference type="SUPFAM" id="SSF55831">
    <property type="entry name" value="Thymidylate synthase/dCMP hydroxymethylase"/>
    <property type="match status" value="1"/>
</dbReference>
<feature type="binding site" evidence="8">
    <location>
        <position position="182"/>
    </location>
    <ligand>
        <name>(6R)-5,10-methylene-5,6,7,8-tetrahydrofolate</name>
        <dbReference type="ChEBI" id="CHEBI:15636"/>
    </ligand>
</feature>
<evidence type="ECO:0000256" key="4">
    <source>
        <dbReference type="ARBA" id="ARBA00022603"/>
    </source>
</evidence>
<comment type="function">
    <text evidence="8">Catalyzes the reductive methylation of 2'-deoxyuridine-5'-monophosphate (dUMP) to 2'-deoxythymidine-5'-monophosphate (dTMP) while utilizing 5,10-methylenetetrahydrofolate (mTHF) as the methyl donor and reductant in the reaction, yielding dihydrofolate (DHF) as a by-product. This enzymatic reaction provides an intracellular de novo source of dTMP, an essential precursor for DNA biosynthesis.</text>
</comment>
<comment type="subcellular location">
    <subcellularLocation>
        <location evidence="8">Cytoplasm</location>
    </subcellularLocation>
</comment>
<protein>
    <recommendedName>
        <fullName evidence="2 8">Thymidylate synthase</fullName>
        <shortName evidence="8">TS</shortName>
        <shortName evidence="8">TSase</shortName>
        <ecNumber evidence="2 8">2.1.1.45</ecNumber>
    </recommendedName>
</protein>
<feature type="binding site" evidence="8">
    <location>
        <position position="276"/>
    </location>
    <ligand>
        <name>(6R)-5,10-methylene-5,6,7,8-tetrahydrofolate</name>
        <dbReference type="ChEBI" id="CHEBI:15636"/>
    </ligand>
</feature>
<dbReference type="PROSITE" id="PS00091">
    <property type="entry name" value="THYMIDYLATE_SYNTHASE"/>
    <property type="match status" value="1"/>
</dbReference>
<feature type="binding site" description="in other chain" evidence="8">
    <location>
        <position position="190"/>
    </location>
    <ligand>
        <name>dUMP</name>
        <dbReference type="ChEBI" id="CHEBI:246422"/>
        <note>ligand shared between dimeric partners</note>
    </ligand>
</feature>
<evidence type="ECO:0000256" key="7">
    <source>
        <dbReference type="ARBA" id="ARBA00047344"/>
    </source>
</evidence>
<dbReference type="InterPro" id="IPR023451">
    <property type="entry name" value="Thymidate_synth/dCMP_Mease_dom"/>
</dbReference>
<dbReference type="NCBIfam" id="NF002499">
    <property type="entry name" value="PRK01827.1-5"/>
    <property type="match status" value="1"/>
</dbReference>
<dbReference type="Pfam" id="PF00303">
    <property type="entry name" value="Thymidylat_synt"/>
    <property type="match status" value="1"/>
</dbReference>
<sequence length="277" mass="31707">MTPRPIRHQYEDLMRHVFEHGTAKGDRTGTGTRSVFGHQMRFDLAEGFPLVTTKKVHLKSIILELLWFLRGDSNVRWLQERGCTIWDEWARDDGSLGPVYGVQWRSWPTPDGGHIDQIQQVIDTLKTHPDSRRIIVSAWNVAELDQMALMPCHAFFQFYVAPSQVAGEPGKLSCQLYQRSADIFLGVPFNIASYALLTHMVAQQCDLQVGDFIWTGGDCHIYSNHFEQVQTQLARQPYAYPTLQIMRRPASIFDYAYEDFEVVGYEHHPAIKAPVAV</sequence>
<evidence type="ECO:0000256" key="5">
    <source>
        <dbReference type="ARBA" id="ARBA00022679"/>
    </source>
</evidence>
<dbReference type="GO" id="GO:0006231">
    <property type="term" value="P:dTMP biosynthetic process"/>
    <property type="evidence" value="ECO:0007669"/>
    <property type="project" value="UniProtKB-UniRule"/>
</dbReference>
<dbReference type="PANTHER" id="PTHR11548">
    <property type="entry name" value="THYMIDYLATE SYNTHASE 1"/>
    <property type="match status" value="1"/>
</dbReference>
<dbReference type="InterPro" id="IPR045097">
    <property type="entry name" value="Thymidate_synth/dCMP_Mease"/>
</dbReference>
<evidence type="ECO:0000313" key="11">
    <source>
        <dbReference type="EMBL" id="ACM32593.1"/>
    </source>
</evidence>
<evidence type="ECO:0000256" key="6">
    <source>
        <dbReference type="ARBA" id="ARBA00022727"/>
    </source>
</evidence>
<evidence type="ECO:0000256" key="9">
    <source>
        <dbReference type="PROSITE-ProRule" id="PRU10016"/>
    </source>
</evidence>
<dbReference type="NCBIfam" id="NF002497">
    <property type="entry name" value="PRK01827.1-3"/>
    <property type="match status" value="1"/>
</dbReference>
<dbReference type="HAMAP" id="MF_00008">
    <property type="entry name" value="Thymidy_synth_bact"/>
    <property type="match status" value="1"/>
</dbReference>
<comment type="catalytic activity">
    <reaction evidence="7 8">
        <text>dUMP + (6R)-5,10-methylene-5,6,7,8-tetrahydrofolate = 7,8-dihydrofolate + dTMP</text>
        <dbReference type="Rhea" id="RHEA:12104"/>
        <dbReference type="ChEBI" id="CHEBI:15636"/>
        <dbReference type="ChEBI" id="CHEBI:57451"/>
        <dbReference type="ChEBI" id="CHEBI:63528"/>
        <dbReference type="ChEBI" id="CHEBI:246422"/>
        <dbReference type="EC" id="2.1.1.45"/>
    </reaction>
</comment>
<dbReference type="PANTHER" id="PTHR11548:SF1">
    <property type="entry name" value="THYMIDYLATE SYNTHASE 1"/>
    <property type="match status" value="1"/>
</dbReference>
<dbReference type="KEGG" id="dia:Dtpsy_1116"/>
<proteinExistence type="inferred from homology"/>
<dbReference type="GO" id="GO:0005829">
    <property type="term" value="C:cytosol"/>
    <property type="evidence" value="ECO:0007669"/>
    <property type="project" value="TreeGrafter"/>
</dbReference>
<feature type="binding site" description="in other chain" evidence="8">
    <location>
        <begin position="220"/>
        <end position="222"/>
    </location>
    <ligand>
        <name>dUMP</name>
        <dbReference type="ChEBI" id="CHEBI:246422"/>
        <note>ligand shared between dimeric partners</note>
    </ligand>
</feature>
<dbReference type="RefSeq" id="WP_015912813.1">
    <property type="nucleotide sequence ID" value="NC_011992.1"/>
</dbReference>
<dbReference type="EMBL" id="CP001392">
    <property type="protein sequence ID" value="ACM32593.1"/>
    <property type="molecule type" value="Genomic_DNA"/>
</dbReference>